<dbReference type="Proteomes" id="UP000277212">
    <property type="component" value="Unassembled WGS sequence"/>
</dbReference>
<comment type="caution">
    <text evidence="1">The sequence shown here is derived from an EMBL/GenBank/DDBJ whole genome shotgun (WGS) entry which is preliminary data.</text>
</comment>
<evidence type="ECO:0000313" key="2">
    <source>
        <dbReference type="Proteomes" id="UP000277212"/>
    </source>
</evidence>
<protein>
    <submittedName>
        <fullName evidence="1">Uncharacterized protein</fullName>
    </submittedName>
</protein>
<proteinExistence type="predicted"/>
<organism evidence="1 2">
    <name type="scientific">Fusarium kuroshium</name>
    <dbReference type="NCBI Taxonomy" id="2010991"/>
    <lineage>
        <taxon>Eukaryota</taxon>
        <taxon>Fungi</taxon>
        <taxon>Dikarya</taxon>
        <taxon>Ascomycota</taxon>
        <taxon>Pezizomycotina</taxon>
        <taxon>Sordariomycetes</taxon>
        <taxon>Hypocreomycetidae</taxon>
        <taxon>Hypocreales</taxon>
        <taxon>Nectriaceae</taxon>
        <taxon>Fusarium</taxon>
        <taxon>Fusarium solani species complex</taxon>
    </lineage>
</organism>
<evidence type="ECO:0000313" key="1">
    <source>
        <dbReference type="EMBL" id="RMJ16556.1"/>
    </source>
</evidence>
<dbReference type="AlphaFoldDB" id="A0A3M2SG66"/>
<keyword evidence="2" id="KW-1185">Reference proteome</keyword>
<dbReference type="STRING" id="2010991.A0A3M2SG66"/>
<dbReference type="EMBL" id="NKUJ01000045">
    <property type="protein sequence ID" value="RMJ16556.1"/>
    <property type="molecule type" value="Genomic_DNA"/>
</dbReference>
<name>A0A3M2SG66_9HYPO</name>
<gene>
    <name evidence="1" type="ORF">CDV36_003707</name>
</gene>
<reference evidence="1 2" key="1">
    <citation type="submission" date="2017-06" db="EMBL/GenBank/DDBJ databases">
        <title>Comparative genomic analysis of Ambrosia Fusariam Clade fungi.</title>
        <authorList>
            <person name="Stajich J.E."/>
            <person name="Carrillo J."/>
            <person name="Kijimoto T."/>
            <person name="Eskalen A."/>
            <person name="O'Donnell K."/>
            <person name="Kasson M."/>
        </authorList>
    </citation>
    <scope>NUCLEOTIDE SEQUENCE [LARGE SCALE GENOMIC DNA]</scope>
    <source>
        <strain evidence="1">UCR3666</strain>
    </source>
</reference>
<accession>A0A3M2SG66</accession>
<sequence length="254" mass="28667">MAQETPNPLPFSESAHTTLAAATETRQLLADQLLPELARPITSFSYNPWIVKRRDDMQEYEAEAMVWGDLQDYSTAALYLHTEPMPTGLKMFTAKRIIFQTRAADQGWATFGGEGTFENSHTWFDASILRPLDTCNNGENSALEANLRCTLWDAPCAKDEIRENGWEFVEGEDGQIKWRVCNNLTASSEFRNYKVEWEKGVVSEDVDEMAVGTGEGFLELLGPGCIVVLWARAEQAHWVNKVEAATIEIEYDFL</sequence>
<dbReference type="OrthoDB" id="66095at2759"/>